<keyword evidence="2" id="KW-0472">Membrane</keyword>
<dbReference type="RefSeq" id="WP_143175413.1">
    <property type="nucleotide sequence ID" value="NZ_FRCS01000008.1"/>
</dbReference>
<feature type="compositionally biased region" description="Basic residues" evidence="1">
    <location>
        <begin position="519"/>
        <end position="531"/>
    </location>
</feature>
<feature type="compositionally biased region" description="Basic and acidic residues" evidence="1">
    <location>
        <begin position="348"/>
        <end position="408"/>
    </location>
</feature>
<dbReference type="Pfam" id="PF01476">
    <property type="entry name" value="LysM"/>
    <property type="match status" value="2"/>
</dbReference>
<sequence>MSSTSTSRRAGRSRPRQVLSGLAALLVLLGTLIGVPVLLAVLGGNPLPDHVPSAAEVGNALTSPDDGTLFLRVLTVAGWLGWATFALSVLVEVPAAVLRRPAPRLPGLRAQQRIAATLIAAVALIAGSSTVASAAMAPAASAAMTPAASAAMAPPAASTAGTVGTSVGTAGTVVGTAAPVAGSLGTASWSAAVPRDALPPLPVRTVSHLPTDAASFPGSAVRPVAGGSTYVVAPGDRLADIAARFLGDPDRYPKLAAANSLSDPDEIAAGQRLVLPADARDRGASQYAAGPVQGASSGSYVVAPGDRLSDVAERFLGDPDRYPELATGSGVDDPDEIRPGERITLPPDARDRGTDEHASGHVDTKAPDTKAPEGKAPDGKAPDGKAPDGKAPDSKAPDGKAPDGKAPDSKAPAEPAPGGGKPAPVPPAPTPDSPRTPDSTRTPDRSPATPAPGGVPQTQERPDSTLPTGASGGADPQTRPAAHHEGLSPLLPVGVPLAGAGLLTALLLARGRRQQAFVGRHRRHRGHRKPPPKNNRPTVVRDGFIAAPPRPTPGIPAQRQTEPRADLPPSTPAEPDANARLDLALRVLATGLTDRSPDEMPDVLGAWVEQDTVRLILSRPCPDPPAPWTGAELTWELAADAELPDTTGVPAPLPMLVTVGTRGSTPLLLDVERLGVLTLTGDEFRADDLLRHIGAELAGAPWSDDVEILIAGFDSEQTNHLAMLGDGRIEPVPTIADGIGRMRRRVSQALGIEPSAAGRHAAKDEEDEDEWAPTILLAADPDLEETIALGELDADLATTGRCGVGVVASLRGDLGRWPLPVTEDGAMSAGFIGIHEPDLLAARLSPSRLGSLAELFVDSALKG</sequence>
<feature type="compositionally biased region" description="Pro residues" evidence="1">
    <location>
        <begin position="423"/>
        <end position="434"/>
    </location>
</feature>
<evidence type="ECO:0000313" key="4">
    <source>
        <dbReference type="EMBL" id="SHN42704.1"/>
    </source>
</evidence>
<keyword evidence="5" id="KW-1185">Reference proteome</keyword>
<dbReference type="Gene3D" id="3.10.350.10">
    <property type="entry name" value="LysM domain"/>
    <property type="match status" value="2"/>
</dbReference>
<dbReference type="OrthoDB" id="516973at2"/>
<protein>
    <submittedName>
        <fullName evidence="4">LysM domain-containing protein</fullName>
    </submittedName>
</protein>
<gene>
    <name evidence="4" type="ORF">SAMN05443668_108311</name>
</gene>
<evidence type="ECO:0000256" key="1">
    <source>
        <dbReference type="SAM" id="MobiDB-lite"/>
    </source>
</evidence>
<dbReference type="PANTHER" id="PTHR34700">
    <property type="entry name" value="POTASSIUM BINDING PROTEIN KBP"/>
    <property type="match status" value="1"/>
</dbReference>
<dbReference type="EMBL" id="FRCS01000008">
    <property type="protein sequence ID" value="SHN42704.1"/>
    <property type="molecule type" value="Genomic_DNA"/>
</dbReference>
<evidence type="ECO:0000256" key="2">
    <source>
        <dbReference type="SAM" id="Phobius"/>
    </source>
</evidence>
<feature type="transmembrane region" description="Helical" evidence="2">
    <location>
        <begin position="114"/>
        <end position="136"/>
    </location>
</feature>
<dbReference type="CDD" id="cd00118">
    <property type="entry name" value="LysM"/>
    <property type="match status" value="2"/>
</dbReference>
<proteinExistence type="predicted"/>
<dbReference type="SMART" id="SM00257">
    <property type="entry name" value="LysM"/>
    <property type="match status" value="2"/>
</dbReference>
<feature type="domain" description="LysM" evidence="3">
    <location>
        <begin position="298"/>
        <end position="345"/>
    </location>
</feature>
<dbReference type="InterPro" id="IPR018392">
    <property type="entry name" value="LysM"/>
</dbReference>
<organism evidence="4 5">
    <name type="scientific">Cryptosporangium aurantiacum</name>
    <dbReference type="NCBI Taxonomy" id="134849"/>
    <lineage>
        <taxon>Bacteria</taxon>
        <taxon>Bacillati</taxon>
        <taxon>Actinomycetota</taxon>
        <taxon>Actinomycetes</taxon>
        <taxon>Cryptosporangiales</taxon>
        <taxon>Cryptosporangiaceae</taxon>
        <taxon>Cryptosporangium</taxon>
    </lineage>
</organism>
<dbReference type="PANTHER" id="PTHR34700:SF4">
    <property type="entry name" value="PHAGE-LIKE ELEMENT PBSX PROTEIN XKDP"/>
    <property type="match status" value="1"/>
</dbReference>
<dbReference type="Proteomes" id="UP000184440">
    <property type="component" value="Unassembled WGS sequence"/>
</dbReference>
<evidence type="ECO:0000259" key="3">
    <source>
        <dbReference type="PROSITE" id="PS51782"/>
    </source>
</evidence>
<dbReference type="AlphaFoldDB" id="A0A1M7R8Q6"/>
<keyword evidence="2" id="KW-1133">Transmembrane helix</keyword>
<feature type="region of interest" description="Disordered" evidence="1">
    <location>
        <begin position="516"/>
        <end position="576"/>
    </location>
</feature>
<name>A0A1M7R8Q6_9ACTN</name>
<dbReference type="InterPro" id="IPR052196">
    <property type="entry name" value="Bact_Kbp"/>
</dbReference>
<feature type="transmembrane region" description="Helical" evidence="2">
    <location>
        <begin position="21"/>
        <end position="42"/>
    </location>
</feature>
<dbReference type="SUPFAM" id="SSF54106">
    <property type="entry name" value="LysM domain"/>
    <property type="match status" value="1"/>
</dbReference>
<dbReference type="PROSITE" id="PS51782">
    <property type="entry name" value="LYSM"/>
    <property type="match status" value="2"/>
</dbReference>
<feature type="transmembrane region" description="Helical" evidence="2">
    <location>
        <begin position="69"/>
        <end position="93"/>
    </location>
</feature>
<feature type="domain" description="LysM" evidence="3">
    <location>
        <begin position="228"/>
        <end position="275"/>
    </location>
</feature>
<accession>A0A1M7R8Q6</accession>
<reference evidence="4 5" key="1">
    <citation type="submission" date="2016-11" db="EMBL/GenBank/DDBJ databases">
        <authorList>
            <person name="Jaros S."/>
            <person name="Januszkiewicz K."/>
            <person name="Wedrychowicz H."/>
        </authorList>
    </citation>
    <scope>NUCLEOTIDE SEQUENCE [LARGE SCALE GENOMIC DNA]</scope>
    <source>
        <strain evidence="4 5">DSM 46144</strain>
    </source>
</reference>
<dbReference type="STRING" id="134849.SAMN05443668_108311"/>
<dbReference type="InterPro" id="IPR036779">
    <property type="entry name" value="LysM_dom_sf"/>
</dbReference>
<evidence type="ECO:0000313" key="5">
    <source>
        <dbReference type="Proteomes" id="UP000184440"/>
    </source>
</evidence>
<keyword evidence="2" id="KW-0812">Transmembrane</keyword>
<feature type="region of interest" description="Disordered" evidence="1">
    <location>
        <begin position="318"/>
        <end position="487"/>
    </location>
</feature>